<organism evidence="9 10">
    <name type="scientific">Paenibacillus solani</name>
    <dbReference type="NCBI Taxonomy" id="1705565"/>
    <lineage>
        <taxon>Bacteria</taxon>
        <taxon>Bacillati</taxon>
        <taxon>Bacillota</taxon>
        <taxon>Bacilli</taxon>
        <taxon>Bacillales</taxon>
        <taxon>Paenibacillaceae</taxon>
        <taxon>Paenibacillus</taxon>
    </lineage>
</organism>
<dbReference type="GO" id="GO:0009847">
    <property type="term" value="P:spore germination"/>
    <property type="evidence" value="ECO:0007669"/>
    <property type="project" value="InterPro"/>
</dbReference>
<evidence type="ECO:0000256" key="6">
    <source>
        <dbReference type="ARBA" id="ARBA00022989"/>
    </source>
</evidence>
<feature type="transmembrane region" description="Helical" evidence="8">
    <location>
        <begin position="12"/>
        <end position="29"/>
    </location>
</feature>
<feature type="transmembrane region" description="Helical" evidence="8">
    <location>
        <begin position="303"/>
        <end position="320"/>
    </location>
</feature>
<feature type="transmembrane region" description="Helical" evidence="8">
    <location>
        <begin position="215"/>
        <end position="238"/>
    </location>
</feature>
<keyword evidence="4" id="KW-0309">Germination</keyword>
<gene>
    <name evidence="9" type="ORF">AM231_09540</name>
</gene>
<dbReference type="PANTHER" id="PTHR34975:SF2">
    <property type="entry name" value="SPORE GERMINATION PROTEIN A2"/>
    <property type="match status" value="1"/>
</dbReference>
<dbReference type="EMBL" id="LIUT01000001">
    <property type="protein sequence ID" value="KOR89363.1"/>
    <property type="molecule type" value="Genomic_DNA"/>
</dbReference>
<evidence type="ECO:0000313" key="9">
    <source>
        <dbReference type="EMBL" id="KOR89363.1"/>
    </source>
</evidence>
<dbReference type="Proteomes" id="UP000036932">
    <property type="component" value="Unassembled WGS sequence"/>
</dbReference>
<evidence type="ECO:0000313" key="10">
    <source>
        <dbReference type="Proteomes" id="UP000036932"/>
    </source>
</evidence>
<evidence type="ECO:0000256" key="4">
    <source>
        <dbReference type="ARBA" id="ARBA00022544"/>
    </source>
</evidence>
<dbReference type="NCBIfam" id="TIGR00912">
    <property type="entry name" value="2A0309"/>
    <property type="match status" value="1"/>
</dbReference>
<proteinExistence type="inferred from homology"/>
<evidence type="ECO:0000256" key="7">
    <source>
        <dbReference type="ARBA" id="ARBA00023136"/>
    </source>
</evidence>
<comment type="subcellular location">
    <subcellularLocation>
        <location evidence="1">Membrane</location>
        <topology evidence="1">Multi-pass membrane protein</topology>
    </subcellularLocation>
</comment>
<feature type="transmembrane region" description="Helical" evidence="8">
    <location>
        <begin position="140"/>
        <end position="159"/>
    </location>
</feature>
<reference evidence="10" key="1">
    <citation type="submission" date="2015-08" db="EMBL/GenBank/DDBJ databases">
        <title>Genome sequencing project for genomic taxonomy and phylogenomics of Bacillus-like bacteria.</title>
        <authorList>
            <person name="Liu B."/>
            <person name="Wang J."/>
            <person name="Zhu Y."/>
            <person name="Liu G."/>
            <person name="Chen Q."/>
            <person name="Chen Z."/>
            <person name="Lan J."/>
            <person name="Che J."/>
            <person name="Ge C."/>
            <person name="Shi H."/>
            <person name="Pan Z."/>
            <person name="Liu X."/>
        </authorList>
    </citation>
    <scope>NUCLEOTIDE SEQUENCE [LARGE SCALE GENOMIC DNA]</scope>
    <source>
        <strain evidence="10">FJAT-22460</strain>
    </source>
</reference>
<accession>A0A0M1P4G3</accession>
<keyword evidence="7 8" id="KW-0472">Membrane</keyword>
<keyword evidence="3" id="KW-0813">Transport</keyword>
<dbReference type="AlphaFoldDB" id="A0A0M1P4G3"/>
<dbReference type="Pfam" id="PF03845">
    <property type="entry name" value="Spore_permease"/>
    <property type="match status" value="1"/>
</dbReference>
<feature type="transmembrane region" description="Helical" evidence="8">
    <location>
        <begin position="332"/>
        <end position="354"/>
    </location>
</feature>
<dbReference type="PATRIC" id="fig|1705565.3.peg.3883"/>
<evidence type="ECO:0000256" key="5">
    <source>
        <dbReference type="ARBA" id="ARBA00022692"/>
    </source>
</evidence>
<evidence type="ECO:0000256" key="8">
    <source>
        <dbReference type="SAM" id="Phobius"/>
    </source>
</evidence>
<dbReference type="InterPro" id="IPR004761">
    <property type="entry name" value="Spore_GerAB"/>
</dbReference>
<name>A0A0M1P4G3_9BACL</name>
<feature type="transmembrane region" description="Helical" evidence="8">
    <location>
        <begin position="270"/>
        <end position="296"/>
    </location>
</feature>
<dbReference type="OrthoDB" id="2380120at2"/>
<feature type="transmembrane region" description="Helical" evidence="8">
    <location>
        <begin position="41"/>
        <end position="61"/>
    </location>
</feature>
<feature type="transmembrane region" description="Helical" evidence="8">
    <location>
        <begin position="101"/>
        <end position="128"/>
    </location>
</feature>
<feature type="transmembrane region" description="Helical" evidence="8">
    <location>
        <begin position="179"/>
        <end position="203"/>
    </location>
</feature>
<evidence type="ECO:0000256" key="2">
    <source>
        <dbReference type="ARBA" id="ARBA00007998"/>
    </source>
</evidence>
<evidence type="ECO:0000256" key="1">
    <source>
        <dbReference type="ARBA" id="ARBA00004141"/>
    </source>
</evidence>
<evidence type="ECO:0000256" key="3">
    <source>
        <dbReference type="ARBA" id="ARBA00022448"/>
    </source>
</evidence>
<keyword evidence="6 8" id="KW-1133">Transmembrane helix</keyword>
<dbReference type="PANTHER" id="PTHR34975">
    <property type="entry name" value="SPORE GERMINATION PROTEIN A2"/>
    <property type="match status" value="1"/>
</dbReference>
<keyword evidence="5 8" id="KW-0812">Transmembrane</keyword>
<dbReference type="GO" id="GO:0016020">
    <property type="term" value="C:membrane"/>
    <property type="evidence" value="ECO:0007669"/>
    <property type="project" value="UniProtKB-SubCell"/>
</dbReference>
<feature type="transmembrane region" description="Helical" evidence="8">
    <location>
        <begin position="73"/>
        <end position="95"/>
    </location>
</feature>
<protein>
    <submittedName>
        <fullName evidence="9">Spore gernimation protein</fullName>
    </submittedName>
</protein>
<comment type="similarity">
    <text evidence="2">Belongs to the amino acid-polyamine-organocation (APC) superfamily. Spore germination protein (SGP) (TC 2.A.3.9) family.</text>
</comment>
<dbReference type="Gene3D" id="1.20.1740.10">
    <property type="entry name" value="Amino acid/polyamine transporter I"/>
    <property type="match status" value="1"/>
</dbReference>
<sequence>MKTTRPVSTLQFTLMVSAFQISVAFLSLPRELARQAGTDGWIAIFFGWGMATLASVVLVKVMKNSPNGSILELIQRFMGVWASKIAAVIFIAYYLPLAYDGFMIASLVMKLWLLPSTYIYVLVLLLLIPTYQIAQHGFQAIGRYCEIVTLISIWIPFVYLSTLRHAHWLYLLPVLKEGWLPVLSTVKIMFFPMVGIGLVFFIYPHLVNKEKALKAMVISNTLTCLVYLGITLVCFVYFSPDEIGEFNDPVISIMKSIELQFIERVEVPFIAFYLFVFSCVWIPSMHLVSMNSAWLLGRGGERGSLVVWCFAIAVSFFIYKPSFIDAARVNNFLNLTGFVMEFALPLCLLLYVAIAKKVRGGRRS</sequence>
<keyword evidence="10" id="KW-1185">Reference proteome</keyword>
<dbReference type="RefSeq" id="WP_054402408.1">
    <property type="nucleotide sequence ID" value="NZ_LIUT01000001.1"/>
</dbReference>
<comment type="caution">
    <text evidence="9">The sequence shown here is derived from an EMBL/GenBank/DDBJ whole genome shotgun (WGS) entry which is preliminary data.</text>
</comment>